<dbReference type="SUPFAM" id="SSF53807">
    <property type="entry name" value="Helical backbone' metal receptor"/>
    <property type="match status" value="1"/>
</dbReference>
<proteinExistence type="predicted"/>
<dbReference type="EMBL" id="AP028679">
    <property type="protein sequence ID" value="BEQ15634.1"/>
    <property type="molecule type" value="Genomic_DNA"/>
</dbReference>
<dbReference type="PANTHER" id="PTHR30535">
    <property type="entry name" value="VITAMIN B12-BINDING PROTEIN"/>
    <property type="match status" value="1"/>
</dbReference>
<dbReference type="GO" id="GO:0071281">
    <property type="term" value="P:cellular response to iron ion"/>
    <property type="evidence" value="ECO:0007669"/>
    <property type="project" value="TreeGrafter"/>
</dbReference>
<evidence type="ECO:0000313" key="4">
    <source>
        <dbReference type="Proteomes" id="UP001366166"/>
    </source>
</evidence>
<dbReference type="InterPro" id="IPR002808">
    <property type="entry name" value="AdoCbi_amidolase"/>
</dbReference>
<protein>
    <recommendedName>
        <fullName evidence="2">Fe/B12 periplasmic-binding domain-containing protein</fullName>
    </recommendedName>
</protein>
<organism evidence="3 4">
    <name type="scientific">Desulfoferula mesophila</name>
    <dbReference type="NCBI Taxonomy" id="3058419"/>
    <lineage>
        <taxon>Bacteria</taxon>
        <taxon>Pseudomonadati</taxon>
        <taxon>Thermodesulfobacteriota</taxon>
        <taxon>Desulfarculia</taxon>
        <taxon>Desulfarculales</taxon>
        <taxon>Desulfarculaceae</taxon>
        <taxon>Desulfoferula</taxon>
    </lineage>
</organism>
<feature type="signal peptide" evidence="1">
    <location>
        <begin position="1"/>
        <end position="22"/>
    </location>
</feature>
<name>A0AAU9EM54_9BACT</name>
<dbReference type="Pfam" id="PF01955">
    <property type="entry name" value="CbiZ"/>
    <property type="match status" value="1"/>
</dbReference>
<dbReference type="KEGG" id="dmp:FAK_27000"/>
<dbReference type="RefSeq" id="WP_338600296.1">
    <property type="nucleotide sequence ID" value="NZ_AP028679.1"/>
</dbReference>
<dbReference type="AlphaFoldDB" id="A0AAU9EM54"/>
<evidence type="ECO:0000256" key="1">
    <source>
        <dbReference type="SAM" id="SignalP"/>
    </source>
</evidence>
<feature type="chain" id="PRO_5043795921" description="Fe/B12 periplasmic-binding domain-containing protein" evidence="1">
    <location>
        <begin position="23"/>
        <end position="679"/>
    </location>
</feature>
<dbReference type="InterPro" id="IPR002491">
    <property type="entry name" value="ABC_transptr_periplasmic_BD"/>
</dbReference>
<accession>A0AAU9EM54</accession>
<dbReference type="PANTHER" id="PTHR30535:SF34">
    <property type="entry name" value="MOLYBDATE-BINDING PROTEIN MOLA"/>
    <property type="match status" value="1"/>
</dbReference>
<sequence length="679" mass="73046">MSRRWFALCLLAALLLWSPAHPAWASADFIDFAGQPHHLDAPPQRVVSLVPEVSDALYALGVGGTLKGHTMYTRTPAGEPPAALVGGFFAPSEEAILSLKPQVVFTSRVQAGLEKKLAARGIMVVRLHARDLKDLYARQEILGLIYERPAQARRLNDQLRADFDLVARKVALVPQGERRRVMRLMAVDPQGGFVYAPGDDSFQNELIRAAGGIPPQLGAKGGSVKMSLDQWRAFDPQVVYACGDAKAARKFLEREGWNQVEAVKKHRVIALPCDLTCRLSLDSGLFAQSLAARVYGDFFAQKKYQLYPSEVLSRQPLEIDLAYVRRAQVDQVRIQDFAHRTLLIAFKAPMTVLSTLEGQLDGVTLIGNHYMPPPAWGLGHGGGLEELRLRVVQALQIDARTSSLLFTGADMNHLSVQRREGQGLAVYALVTAGAMHNALRIAQEGGAYVEPGTINILVLTNRSLTPRAMARAMITITEAKTAALQDLDLRSSEQPLAYQATGTGTDNIIVAQGAGPRAELTGGHSRLGALMAQAVYAGVLEALAKQNRLHQKRPVLLRLKERGVSLYALAGGRAAACPSVSLGRLEAALLEPDNAALVETALALSDAQARSQLSGLGPFRQMCDARARSIAGQHPLAPAPDLRGQGLPEPLALALGAVMRGLASQPQPMIPVSGGECGS</sequence>
<dbReference type="Pfam" id="PF01497">
    <property type="entry name" value="Peripla_BP_2"/>
    <property type="match status" value="1"/>
</dbReference>
<feature type="domain" description="Fe/B12 periplasmic-binding" evidence="2">
    <location>
        <begin position="46"/>
        <end position="272"/>
    </location>
</feature>
<evidence type="ECO:0000259" key="2">
    <source>
        <dbReference type="Pfam" id="PF01497"/>
    </source>
</evidence>
<dbReference type="Proteomes" id="UP001366166">
    <property type="component" value="Chromosome"/>
</dbReference>
<gene>
    <name evidence="3" type="ORF">FAK_27000</name>
</gene>
<keyword evidence="4" id="KW-1185">Reference proteome</keyword>
<dbReference type="Gene3D" id="3.40.50.1980">
    <property type="entry name" value="Nitrogenase molybdenum iron protein domain"/>
    <property type="match status" value="2"/>
</dbReference>
<keyword evidence="1" id="KW-0732">Signal</keyword>
<evidence type="ECO:0000313" key="3">
    <source>
        <dbReference type="EMBL" id="BEQ15634.1"/>
    </source>
</evidence>
<dbReference type="InterPro" id="IPR050902">
    <property type="entry name" value="ABC_Transporter_SBP"/>
</dbReference>
<reference evidence="4" key="1">
    <citation type="journal article" date="2023" name="Arch. Microbiol.">
        <title>Desulfoferula mesophilus gen. nov. sp. nov., a mesophilic sulfate-reducing bacterium isolated from a brackish lake sediment.</title>
        <authorList>
            <person name="Watanabe T."/>
            <person name="Yabe T."/>
            <person name="Tsuji J.M."/>
            <person name="Fukui M."/>
        </authorList>
    </citation>
    <scope>NUCLEOTIDE SEQUENCE [LARGE SCALE GENOMIC DNA]</scope>
    <source>
        <strain evidence="4">12FAK</strain>
    </source>
</reference>